<evidence type="ECO:0000313" key="4">
    <source>
        <dbReference type="Proteomes" id="UP001154329"/>
    </source>
</evidence>
<gene>
    <name evidence="3" type="ORF">APHIGO_LOCUS10691</name>
</gene>
<name>A0A9P0NMD3_APHGO</name>
<keyword evidence="2" id="KW-0812">Transmembrane</keyword>
<feature type="transmembrane region" description="Helical" evidence="2">
    <location>
        <begin position="6"/>
        <end position="24"/>
    </location>
</feature>
<evidence type="ECO:0000256" key="2">
    <source>
        <dbReference type="SAM" id="Phobius"/>
    </source>
</evidence>
<reference evidence="3" key="2">
    <citation type="submission" date="2022-10" db="EMBL/GenBank/DDBJ databases">
        <authorList>
            <consortium name="ENA_rothamsted_submissions"/>
            <consortium name="culmorum"/>
            <person name="King R."/>
        </authorList>
    </citation>
    <scope>NUCLEOTIDE SEQUENCE</scope>
</reference>
<evidence type="ECO:0000313" key="3">
    <source>
        <dbReference type="EMBL" id="CAH1737092.1"/>
    </source>
</evidence>
<protein>
    <submittedName>
        <fullName evidence="3">Uncharacterized protein</fullName>
    </submittedName>
</protein>
<dbReference type="EMBL" id="OU899037">
    <property type="protein sequence ID" value="CAH1737092.1"/>
    <property type="molecule type" value="Genomic_DNA"/>
</dbReference>
<keyword evidence="2" id="KW-1133">Transmembrane helix</keyword>
<keyword evidence="4" id="KW-1185">Reference proteome</keyword>
<dbReference type="AlphaFoldDB" id="A0A9P0NMD3"/>
<accession>A0A9P0NMD3</accession>
<reference evidence="3" key="1">
    <citation type="submission" date="2022-02" db="EMBL/GenBank/DDBJ databases">
        <authorList>
            <person name="King R."/>
        </authorList>
    </citation>
    <scope>NUCLEOTIDE SEQUENCE</scope>
</reference>
<dbReference type="Proteomes" id="UP001154329">
    <property type="component" value="Chromosome 4"/>
</dbReference>
<organism evidence="3 4">
    <name type="scientific">Aphis gossypii</name>
    <name type="common">Cotton aphid</name>
    <dbReference type="NCBI Taxonomy" id="80765"/>
    <lineage>
        <taxon>Eukaryota</taxon>
        <taxon>Metazoa</taxon>
        <taxon>Ecdysozoa</taxon>
        <taxon>Arthropoda</taxon>
        <taxon>Hexapoda</taxon>
        <taxon>Insecta</taxon>
        <taxon>Pterygota</taxon>
        <taxon>Neoptera</taxon>
        <taxon>Paraneoptera</taxon>
        <taxon>Hemiptera</taxon>
        <taxon>Sternorrhyncha</taxon>
        <taxon>Aphidomorpha</taxon>
        <taxon>Aphidoidea</taxon>
        <taxon>Aphididae</taxon>
        <taxon>Aphidini</taxon>
        <taxon>Aphis</taxon>
        <taxon>Aphis</taxon>
    </lineage>
</organism>
<feature type="region of interest" description="Disordered" evidence="1">
    <location>
        <begin position="123"/>
        <end position="151"/>
    </location>
</feature>
<evidence type="ECO:0000256" key="1">
    <source>
        <dbReference type="SAM" id="MobiDB-lite"/>
    </source>
</evidence>
<keyword evidence="2" id="KW-0472">Membrane</keyword>
<proteinExistence type="predicted"/>
<sequence>MTEENLFIMLLYFLTCVILVLWCFRQACYSKNDPLISHSDLNQIQMENVRNLTSMNRVHQRCPVPLNVLNDLEYENFYNPLHTRAHRLHNVEQTSIINMPNPQSTVLNSLNYLVEYNASNATSFSRSPLDDPPPSYDECIASSRLTPRSIH</sequence>